<organism evidence="4 5">
    <name type="scientific">SAR92 bacterium BACL26 MAG-121220-bin70</name>
    <dbReference type="NCBI Taxonomy" id="1655626"/>
    <lineage>
        <taxon>Bacteria</taxon>
        <taxon>Pseudomonadati</taxon>
        <taxon>Pseudomonadota</taxon>
        <taxon>Gammaproteobacteria</taxon>
        <taxon>Cellvibrionales</taxon>
        <taxon>Porticoccaceae</taxon>
        <taxon>SAR92 clade</taxon>
    </lineage>
</organism>
<dbReference type="AlphaFoldDB" id="A0A0R2UET6"/>
<dbReference type="Gene3D" id="3.40.605.10">
    <property type="entry name" value="Aldehyde Dehydrogenase, Chain A, domain 1"/>
    <property type="match status" value="1"/>
</dbReference>
<dbReference type="InterPro" id="IPR016161">
    <property type="entry name" value="Ald_DH/histidinol_DH"/>
</dbReference>
<evidence type="ECO:0000259" key="3">
    <source>
        <dbReference type="Pfam" id="PF00171"/>
    </source>
</evidence>
<proteinExistence type="inferred from homology"/>
<dbReference type="InterPro" id="IPR016163">
    <property type="entry name" value="Ald_DH_C"/>
</dbReference>
<feature type="domain" description="Aldehyde dehydrogenase" evidence="3">
    <location>
        <begin position="23"/>
        <end position="475"/>
    </location>
</feature>
<dbReference type="EMBL" id="LICA01000075">
    <property type="protein sequence ID" value="KRO95728.1"/>
    <property type="molecule type" value="Genomic_DNA"/>
</dbReference>
<dbReference type="Gene3D" id="3.40.309.10">
    <property type="entry name" value="Aldehyde Dehydrogenase, Chain A, domain 2"/>
    <property type="match status" value="1"/>
</dbReference>
<keyword evidence="2" id="KW-0560">Oxidoreductase</keyword>
<dbReference type="CDD" id="cd07097">
    <property type="entry name" value="ALDH_KGSADH-YcbD"/>
    <property type="match status" value="1"/>
</dbReference>
<evidence type="ECO:0000256" key="2">
    <source>
        <dbReference type="ARBA" id="ARBA00023002"/>
    </source>
</evidence>
<gene>
    <name evidence="4" type="ORF">ABS24_01815</name>
</gene>
<evidence type="ECO:0000256" key="1">
    <source>
        <dbReference type="ARBA" id="ARBA00009986"/>
    </source>
</evidence>
<comment type="similarity">
    <text evidence="1">Belongs to the aldehyde dehydrogenase family.</text>
</comment>
<dbReference type="Proteomes" id="UP000051213">
    <property type="component" value="Unassembled WGS sequence"/>
</dbReference>
<accession>A0A0R2UET6</accession>
<evidence type="ECO:0000313" key="4">
    <source>
        <dbReference type="EMBL" id="KRO95728.1"/>
    </source>
</evidence>
<name>A0A0R2UET6_9GAMM</name>
<dbReference type="SUPFAM" id="SSF53720">
    <property type="entry name" value="ALDH-like"/>
    <property type="match status" value="1"/>
</dbReference>
<dbReference type="InterPro" id="IPR016162">
    <property type="entry name" value="Ald_DH_N"/>
</dbReference>
<dbReference type="InterPro" id="IPR015590">
    <property type="entry name" value="Aldehyde_DH_dom"/>
</dbReference>
<dbReference type="Pfam" id="PF00171">
    <property type="entry name" value="Aldedh"/>
    <property type="match status" value="1"/>
</dbReference>
<dbReference type="PANTHER" id="PTHR11699">
    <property type="entry name" value="ALDEHYDE DEHYDROGENASE-RELATED"/>
    <property type="match status" value="1"/>
</dbReference>
<dbReference type="FunFam" id="3.40.605.10:FF:000007">
    <property type="entry name" value="NAD/NADP-dependent betaine aldehyde dehydrogenase"/>
    <property type="match status" value="1"/>
</dbReference>
<reference evidence="4 5" key="1">
    <citation type="submission" date="2015-10" db="EMBL/GenBank/DDBJ databases">
        <title>Metagenome-Assembled Genomes uncover a global brackish microbiome.</title>
        <authorList>
            <person name="Hugerth L.W."/>
            <person name="Larsson J."/>
            <person name="Alneberg J."/>
            <person name="Lindh M.V."/>
            <person name="Legrand C."/>
            <person name="Pinhassi J."/>
            <person name="Andersson A.F."/>
        </authorList>
    </citation>
    <scope>NUCLEOTIDE SEQUENCE [LARGE SCALE GENOMIC DNA]</scope>
    <source>
        <strain evidence="4">BACL26 MAG-121220-bin70</strain>
    </source>
</reference>
<evidence type="ECO:0000313" key="5">
    <source>
        <dbReference type="Proteomes" id="UP000051213"/>
    </source>
</evidence>
<sequence length="481" mass="51777">MSGDVYRNYINGQWLGGKNITINLNPSDTSDIVGHYAKADADDCVTAIASANNAFASWSQSALEARKAILDMIGNELIGRKEEIGAVLAREEGKTLAEGIGEVGRSGQFFQYYAAEVLRLMGENTASVRPGIDVEVHREPLGVVGIITPWNFPMAVAAWKVAPALAYGNCVVLKPAELVPASAWILAEIISRSGLPAGAFNLVMGSGREVGEKLTSSAGVDAITFTGSVDVGRHIARNCIENMSRIQLEMGSKNALVVLNDADLQSAVDCAVAGAYFGTGQKCTASSRIIVESGIHDEFVAKMSEAMDKLVVGNSMTPGVHIGAVVDERQLLQNLKYVELAKEEGAELVQGGERLHLETEGYFMSPALFINTSNKMQINRDEVFGPVACVIKVDSYEEALEVSNDSDFGLTSGIMTTSLKYASHFKRHSKSGCVMVNLPTAGTDYHVPFGGRKSSSYGPREQGQYARDFYTIIKTNYSKPY</sequence>
<dbReference type="GO" id="GO:0016620">
    <property type="term" value="F:oxidoreductase activity, acting on the aldehyde or oxo group of donors, NAD or NADP as acceptor"/>
    <property type="evidence" value="ECO:0007669"/>
    <property type="project" value="InterPro"/>
</dbReference>
<protein>
    <submittedName>
        <fullName evidence="4">Aldehyde dehydrogenase</fullName>
    </submittedName>
</protein>
<comment type="caution">
    <text evidence="4">The sequence shown here is derived from an EMBL/GenBank/DDBJ whole genome shotgun (WGS) entry which is preliminary data.</text>
</comment>